<feature type="transmembrane region" description="Helical" evidence="6">
    <location>
        <begin position="348"/>
        <end position="371"/>
    </location>
</feature>
<dbReference type="GO" id="GO:0015179">
    <property type="term" value="F:L-amino acid transmembrane transporter activity"/>
    <property type="evidence" value="ECO:0007669"/>
    <property type="project" value="TreeGrafter"/>
</dbReference>
<feature type="transmembrane region" description="Helical" evidence="6">
    <location>
        <begin position="206"/>
        <end position="234"/>
    </location>
</feature>
<feature type="transmembrane region" description="Helical" evidence="6">
    <location>
        <begin position="436"/>
        <end position="453"/>
    </location>
</feature>
<dbReference type="InterPro" id="IPR013057">
    <property type="entry name" value="AA_transpt_TM"/>
</dbReference>
<dbReference type="GO" id="GO:0016020">
    <property type="term" value="C:membrane"/>
    <property type="evidence" value="ECO:0007669"/>
    <property type="project" value="UniProtKB-SubCell"/>
</dbReference>
<name>A0A7S1EVF6_NOCSC</name>
<evidence type="ECO:0000256" key="4">
    <source>
        <dbReference type="ARBA" id="ARBA00023136"/>
    </source>
</evidence>
<dbReference type="EMBL" id="HBFQ01000783">
    <property type="protein sequence ID" value="CAD8826166.1"/>
    <property type="molecule type" value="Transcribed_RNA"/>
</dbReference>
<feature type="compositionally biased region" description="Basic and acidic residues" evidence="5">
    <location>
        <begin position="37"/>
        <end position="58"/>
    </location>
</feature>
<organism evidence="8">
    <name type="scientific">Noctiluca scintillans</name>
    <name type="common">Sea sparkle</name>
    <name type="synonym">Red tide dinoflagellate</name>
    <dbReference type="NCBI Taxonomy" id="2966"/>
    <lineage>
        <taxon>Eukaryota</taxon>
        <taxon>Sar</taxon>
        <taxon>Alveolata</taxon>
        <taxon>Dinophyceae</taxon>
        <taxon>Noctilucales</taxon>
        <taxon>Noctilucaceae</taxon>
        <taxon>Noctiluca</taxon>
    </lineage>
</organism>
<accession>A0A7S1EVF6</accession>
<sequence length="518" mass="57215">MLLEAVDPAALERGPNAEDETIKDLRRAILSQCDISDTNREAKTPPELRRPDSDLLHPDIGRMSDLAKPGGFRREHVRIQKIDEGKELDSTSYVFTVLADLMTPQIGLPSISHFEDEVLRRDSSMSDAHGSGAYNSSSNASTALVIAKCFVGSAAFITPQGFKSAGALAGPGSLLLIFFFMMYGMLRLIECREVVGRRCTYNELGFVFGSWGPPAIQFGVSLCQFGFTCIWMLMSATDIINMVPSWGLAPRLFIFFPIFAPLCLIRQLKLLTVTNFLGIVVVIGIAIYMLGFAFAKIARDGVQQVPVLNTQNMDSLLWLGTCGYIFEGINLVLPIYEAAKDKETMPKLLFWVTFIIVVSYMTFGTVFYIAFGTETKSMAMLNLPVGSVAGTVIPVLFSLVAIATVPLDMIPIYQMYERRIKSWSKNPTVKHVQQDVCRLLLLLFGFVCTYAGGQRLQGVLALVGGLFGANLALSVPCAIHLKLVKPTGWQWAFNWFLIVWGVVMGVLSTYQVVSTWND</sequence>
<reference evidence="8" key="1">
    <citation type="submission" date="2021-01" db="EMBL/GenBank/DDBJ databases">
        <authorList>
            <person name="Corre E."/>
            <person name="Pelletier E."/>
            <person name="Niang G."/>
            <person name="Scheremetjew M."/>
            <person name="Finn R."/>
            <person name="Kale V."/>
            <person name="Holt S."/>
            <person name="Cochrane G."/>
            <person name="Meng A."/>
            <person name="Brown T."/>
            <person name="Cohen L."/>
        </authorList>
    </citation>
    <scope>NUCLEOTIDE SEQUENCE</scope>
</reference>
<protein>
    <recommendedName>
        <fullName evidence="7">Amino acid transporter transmembrane domain-containing protein</fullName>
    </recommendedName>
</protein>
<evidence type="ECO:0000256" key="6">
    <source>
        <dbReference type="SAM" id="Phobius"/>
    </source>
</evidence>
<feature type="transmembrane region" description="Helical" evidence="6">
    <location>
        <begin position="459"/>
        <end position="479"/>
    </location>
</feature>
<keyword evidence="3 6" id="KW-1133">Transmembrane helix</keyword>
<feature type="transmembrane region" description="Helical" evidence="6">
    <location>
        <begin position="165"/>
        <end position="186"/>
    </location>
</feature>
<feature type="transmembrane region" description="Helical" evidence="6">
    <location>
        <begin position="276"/>
        <end position="295"/>
    </location>
</feature>
<evidence type="ECO:0000256" key="2">
    <source>
        <dbReference type="ARBA" id="ARBA00022692"/>
    </source>
</evidence>
<feature type="transmembrane region" description="Helical" evidence="6">
    <location>
        <begin position="391"/>
        <end position="416"/>
    </location>
</feature>
<proteinExistence type="predicted"/>
<dbReference type="Pfam" id="PF01490">
    <property type="entry name" value="Aa_trans"/>
    <property type="match status" value="1"/>
</dbReference>
<feature type="transmembrane region" description="Helical" evidence="6">
    <location>
        <begin position="315"/>
        <end position="336"/>
    </location>
</feature>
<feature type="transmembrane region" description="Helical" evidence="6">
    <location>
        <begin position="491"/>
        <end position="513"/>
    </location>
</feature>
<evidence type="ECO:0000256" key="1">
    <source>
        <dbReference type="ARBA" id="ARBA00004141"/>
    </source>
</evidence>
<feature type="domain" description="Amino acid transporter transmembrane" evidence="7">
    <location>
        <begin position="137"/>
        <end position="513"/>
    </location>
</feature>
<evidence type="ECO:0000259" key="7">
    <source>
        <dbReference type="Pfam" id="PF01490"/>
    </source>
</evidence>
<keyword evidence="4 6" id="KW-0472">Membrane</keyword>
<dbReference type="AlphaFoldDB" id="A0A7S1EVF6"/>
<keyword evidence="2 6" id="KW-0812">Transmembrane</keyword>
<evidence type="ECO:0000256" key="3">
    <source>
        <dbReference type="ARBA" id="ARBA00022989"/>
    </source>
</evidence>
<dbReference type="PANTHER" id="PTHR22950">
    <property type="entry name" value="AMINO ACID TRANSPORTER"/>
    <property type="match status" value="1"/>
</dbReference>
<evidence type="ECO:0000313" key="8">
    <source>
        <dbReference type="EMBL" id="CAD8826166.1"/>
    </source>
</evidence>
<comment type="subcellular location">
    <subcellularLocation>
        <location evidence="1">Membrane</location>
        <topology evidence="1">Multi-pass membrane protein</topology>
    </subcellularLocation>
</comment>
<feature type="region of interest" description="Disordered" evidence="5">
    <location>
        <begin position="36"/>
        <end position="58"/>
    </location>
</feature>
<dbReference type="PANTHER" id="PTHR22950:SF666">
    <property type="entry name" value="VACUOLAR AMINO ACID TRANSPORTER 4"/>
    <property type="match status" value="1"/>
</dbReference>
<gene>
    <name evidence="8" type="ORF">NSCI0253_LOCUS512</name>
</gene>
<feature type="transmembrane region" description="Helical" evidence="6">
    <location>
        <begin position="246"/>
        <end position="264"/>
    </location>
</feature>
<evidence type="ECO:0000256" key="5">
    <source>
        <dbReference type="SAM" id="MobiDB-lite"/>
    </source>
</evidence>